<name>A0A371FA90_MUCPR</name>
<keyword evidence="2" id="KW-1185">Reference proteome</keyword>
<dbReference type="EMBL" id="QJKJ01009964">
    <property type="protein sequence ID" value="RDX75053.1"/>
    <property type="molecule type" value="Genomic_DNA"/>
</dbReference>
<evidence type="ECO:0000313" key="1">
    <source>
        <dbReference type="EMBL" id="RDX75053.1"/>
    </source>
</evidence>
<protein>
    <submittedName>
        <fullName evidence="1">Uncharacterized protein</fullName>
    </submittedName>
</protein>
<dbReference type="AlphaFoldDB" id="A0A371FA90"/>
<evidence type="ECO:0000313" key="2">
    <source>
        <dbReference type="Proteomes" id="UP000257109"/>
    </source>
</evidence>
<dbReference type="OrthoDB" id="4473401at2759"/>
<dbReference type="Proteomes" id="UP000257109">
    <property type="component" value="Unassembled WGS sequence"/>
</dbReference>
<reference evidence="1" key="1">
    <citation type="submission" date="2018-05" db="EMBL/GenBank/DDBJ databases">
        <title>Draft genome of Mucuna pruriens seed.</title>
        <authorList>
            <person name="Nnadi N.E."/>
            <person name="Vos R."/>
            <person name="Hasami M.H."/>
            <person name="Devisetty U.K."/>
            <person name="Aguiy J.C."/>
        </authorList>
    </citation>
    <scope>NUCLEOTIDE SEQUENCE [LARGE SCALE GENOMIC DNA]</scope>
    <source>
        <strain evidence="1">JCA_2017</strain>
    </source>
</reference>
<proteinExistence type="predicted"/>
<organism evidence="1 2">
    <name type="scientific">Mucuna pruriens</name>
    <name type="common">Velvet bean</name>
    <name type="synonym">Dolichos pruriens</name>
    <dbReference type="NCBI Taxonomy" id="157652"/>
    <lineage>
        <taxon>Eukaryota</taxon>
        <taxon>Viridiplantae</taxon>
        <taxon>Streptophyta</taxon>
        <taxon>Embryophyta</taxon>
        <taxon>Tracheophyta</taxon>
        <taxon>Spermatophyta</taxon>
        <taxon>Magnoliopsida</taxon>
        <taxon>eudicotyledons</taxon>
        <taxon>Gunneridae</taxon>
        <taxon>Pentapetalae</taxon>
        <taxon>rosids</taxon>
        <taxon>fabids</taxon>
        <taxon>Fabales</taxon>
        <taxon>Fabaceae</taxon>
        <taxon>Papilionoideae</taxon>
        <taxon>50 kb inversion clade</taxon>
        <taxon>NPAAA clade</taxon>
        <taxon>indigoferoid/millettioid clade</taxon>
        <taxon>Phaseoleae</taxon>
        <taxon>Mucuna</taxon>
    </lineage>
</organism>
<comment type="caution">
    <text evidence="1">The sequence shown here is derived from an EMBL/GenBank/DDBJ whole genome shotgun (WGS) entry which is preliminary data.</text>
</comment>
<accession>A0A371FA90</accession>
<sequence>MKLVLDWTNASSIHKKWFTLEGMDFYMIKMGWHWYFLYGITVLTKLDPGWRRKYKLLAFSLVEDFMNLDTQPQAPITLLVANIVTRGHQG</sequence>
<feature type="non-terminal residue" evidence="1">
    <location>
        <position position="1"/>
    </location>
</feature>
<gene>
    <name evidence="1" type="ORF">CR513_45118</name>
</gene>